<keyword evidence="6" id="KW-1185">Reference proteome</keyword>
<dbReference type="GO" id="GO:0000172">
    <property type="term" value="C:ribonuclease MRP complex"/>
    <property type="evidence" value="ECO:0007669"/>
    <property type="project" value="InterPro"/>
</dbReference>
<feature type="compositionally biased region" description="Basic residues" evidence="4">
    <location>
        <begin position="170"/>
        <end position="181"/>
    </location>
</feature>
<dbReference type="EC" id="3.1.26.5" evidence="5"/>
<accession>B4N1X5</accession>
<sequence>MDNNNKPNNRHNRGRGQQNTNSNQRFRVVRKVPPRASNDNENRNNIYITSKTDIKAQQKRCEDILNSGAKEIYIHCMGYSIIRGLNLALQIVENSEGALSYVIHTSTIRLVDELHPLCDDEDISFRQRNNSALHIKIYNSSLFDIVVPKLPAQPALPAGTDDKEVPPSQPRKKTKKHKPHQHNQQQQQQQQQSQK</sequence>
<comment type="subcellular location">
    <subcellularLocation>
        <location evidence="1">Nucleus</location>
        <location evidence="1">Nucleolus</location>
    </subcellularLocation>
</comment>
<dbReference type="KEGG" id="dwi:6644787"/>
<keyword evidence="5" id="KW-0378">Hydrolase</keyword>
<dbReference type="GO" id="GO:0001682">
    <property type="term" value="P:tRNA 5'-leader removal"/>
    <property type="evidence" value="ECO:0007669"/>
    <property type="project" value="InterPro"/>
</dbReference>
<dbReference type="PANTHER" id="PTHR15314:SF1">
    <property type="entry name" value="RIBONUCLEASE P PROTEIN SUBUNIT P20"/>
    <property type="match status" value="1"/>
</dbReference>
<dbReference type="SUPFAM" id="SSF82704">
    <property type="entry name" value="AlbA-like"/>
    <property type="match status" value="1"/>
</dbReference>
<dbReference type="PANTHER" id="PTHR15314">
    <property type="entry name" value="RIBONUCLEASE P PROTEIN SUBUNIT P20"/>
    <property type="match status" value="1"/>
</dbReference>
<dbReference type="Pfam" id="PF12328">
    <property type="entry name" value="Rpp20"/>
    <property type="match status" value="1"/>
</dbReference>
<dbReference type="InParanoid" id="B4N1X5"/>
<feature type="region of interest" description="Disordered" evidence="4">
    <location>
        <begin position="153"/>
        <end position="195"/>
    </location>
</feature>
<organism evidence="5 6">
    <name type="scientific">Drosophila willistoni</name>
    <name type="common">Fruit fly</name>
    <dbReference type="NCBI Taxonomy" id="7260"/>
    <lineage>
        <taxon>Eukaryota</taxon>
        <taxon>Metazoa</taxon>
        <taxon>Ecdysozoa</taxon>
        <taxon>Arthropoda</taxon>
        <taxon>Hexapoda</taxon>
        <taxon>Insecta</taxon>
        <taxon>Pterygota</taxon>
        <taxon>Neoptera</taxon>
        <taxon>Endopterygota</taxon>
        <taxon>Diptera</taxon>
        <taxon>Brachycera</taxon>
        <taxon>Muscomorpha</taxon>
        <taxon>Ephydroidea</taxon>
        <taxon>Drosophilidae</taxon>
        <taxon>Drosophila</taxon>
        <taxon>Sophophora</taxon>
    </lineage>
</organism>
<dbReference type="Gene3D" id="3.30.110.20">
    <property type="entry name" value="Alba-like domain"/>
    <property type="match status" value="1"/>
</dbReference>
<dbReference type="AlphaFoldDB" id="B4N1X5"/>
<evidence type="ECO:0000256" key="4">
    <source>
        <dbReference type="SAM" id="MobiDB-lite"/>
    </source>
</evidence>
<dbReference type="GO" id="GO:0003676">
    <property type="term" value="F:nucleic acid binding"/>
    <property type="evidence" value="ECO:0007669"/>
    <property type="project" value="InterPro"/>
</dbReference>
<name>B4N1X5_DROWI</name>
<evidence type="ECO:0000313" key="6">
    <source>
        <dbReference type="Proteomes" id="UP000007798"/>
    </source>
</evidence>
<proteinExistence type="predicted"/>
<dbReference type="STRING" id="7260.B4N1X5"/>
<protein>
    <submittedName>
        <fullName evidence="5">Uncharacterized protein</fullName>
        <ecNumber evidence="5">3.1.26.5</ecNumber>
    </submittedName>
</protein>
<dbReference type="FunCoup" id="B4N1X5">
    <property type="interactions" value="860"/>
</dbReference>
<keyword evidence="3" id="KW-0539">Nucleus</keyword>
<reference evidence="5 6" key="1">
    <citation type="journal article" date="2007" name="Nature">
        <title>Evolution of genes and genomes on the Drosophila phylogeny.</title>
        <authorList>
            <consortium name="Drosophila 12 Genomes Consortium"/>
            <person name="Clark A.G."/>
            <person name="Eisen M.B."/>
            <person name="Smith D.R."/>
            <person name="Bergman C.M."/>
            <person name="Oliver B."/>
            <person name="Markow T.A."/>
            <person name="Kaufman T.C."/>
            <person name="Kellis M."/>
            <person name="Gelbart W."/>
            <person name="Iyer V.N."/>
            <person name="Pollard D.A."/>
            <person name="Sackton T.B."/>
            <person name="Larracuente A.M."/>
            <person name="Singh N.D."/>
            <person name="Abad J.P."/>
            <person name="Abt D.N."/>
            <person name="Adryan B."/>
            <person name="Aguade M."/>
            <person name="Akashi H."/>
            <person name="Anderson W.W."/>
            <person name="Aquadro C.F."/>
            <person name="Ardell D.H."/>
            <person name="Arguello R."/>
            <person name="Artieri C.G."/>
            <person name="Barbash D.A."/>
            <person name="Barker D."/>
            <person name="Barsanti P."/>
            <person name="Batterham P."/>
            <person name="Batzoglou S."/>
            <person name="Begun D."/>
            <person name="Bhutkar A."/>
            <person name="Blanco E."/>
            <person name="Bosak S.A."/>
            <person name="Bradley R.K."/>
            <person name="Brand A.D."/>
            <person name="Brent M.R."/>
            <person name="Brooks A.N."/>
            <person name="Brown R.H."/>
            <person name="Butlin R.K."/>
            <person name="Caggese C."/>
            <person name="Calvi B.R."/>
            <person name="Bernardo de Carvalho A."/>
            <person name="Caspi A."/>
            <person name="Castrezana S."/>
            <person name="Celniker S.E."/>
            <person name="Chang J.L."/>
            <person name="Chapple C."/>
            <person name="Chatterji S."/>
            <person name="Chinwalla A."/>
            <person name="Civetta A."/>
            <person name="Clifton S.W."/>
            <person name="Comeron J.M."/>
            <person name="Costello J.C."/>
            <person name="Coyne J.A."/>
            <person name="Daub J."/>
            <person name="David R.G."/>
            <person name="Delcher A.L."/>
            <person name="Delehaunty K."/>
            <person name="Do C.B."/>
            <person name="Ebling H."/>
            <person name="Edwards K."/>
            <person name="Eickbush T."/>
            <person name="Evans J.D."/>
            <person name="Filipski A."/>
            <person name="Findeiss S."/>
            <person name="Freyhult E."/>
            <person name="Fulton L."/>
            <person name="Fulton R."/>
            <person name="Garcia A.C."/>
            <person name="Gardiner A."/>
            <person name="Garfield D.A."/>
            <person name="Garvin B.E."/>
            <person name="Gibson G."/>
            <person name="Gilbert D."/>
            <person name="Gnerre S."/>
            <person name="Godfrey J."/>
            <person name="Good R."/>
            <person name="Gotea V."/>
            <person name="Gravely B."/>
            <person name="Greenberg A.J."/>
            <person name="Griffiths-Jones S."/>
            <person name="Gross S."/>
            <person name="Guigo R."/>
            <person name="Gustafson E.A."/>
            <person name="Haerty W."/>
            <person name="Hahn M.W."/>
            <person name="Halligan D.L."/>
            <person name="Halpern A.L."/>
            <person name="Halter G.M."/>
            <person name="Han M.V."/>
            <person name="Heger A."/>
            <person name="Hillier L."/>
            <person name="Hinrichs A.S."/>
            <person name="Holmes I."/>
            <person name="Hoskins R.A."/>
            <person name="Hubisz M.J."/>
            <person name="Hultmark D."/>
            <person name="Huntley M.A."/>
            <person name="Jaffe D.B."/>
            <person name="Jagadeeshan S."/>
            <person name="Jeck W.R."/>
            <person name="Johnson J."/>
            <person name="Jones C.D."/>
            <person name="Jordan W.C."/>
            <person name="Karpen G.H."/>
            <person name="Kataoka E."/>
            <person name="Keightley P.D."/>
            <person name="Kheradpour P."/>
            <person name="Kirkness E.F."/>
            <person name="Koerich L.B."/>
            <person name="Kristiansen K."/>
            <person name="Kudrna D."/>
            <person name="Kulathinal R.J."/>
            <person name="Kumar S."/>
            <person name="Kwok R."/>
            <person name="Lander E."/>
            <person name="Langley C.H."/>
            <person name="Lapoint R."/>
            <person name="Lazzaro B.P."/>
            <person name="Lee S.J."/>
            <person name="Levesque L."/>
            <person name="Li R."/>
            <person name="Lin C.F."/>
            <person name="Lin M.F."/>
            <person name="Lindblad-Toh K."/>
            <person name="Llopart A."/>
            <person name="Long M."/>
            <person name="Low L."/>
            <person name="Lozovsky E."/>
            <person name="Lu J."/>
            <person name="Luo M."/>
            <person name="Machado C.A."/>
            <person name="Makalowski W."/>
            <person name="Marzo M."/>
            <person name="Matsuda M."/>
            <person name="Matzkin L."/>
            <person name="McAllister B."/>
            <person name="McBride C.S."/>
            <person name="McKernan B."/>
            <person name="McKernan K."/>
            <person name="Mendez-Lago M."/>
            <person name="Minx P."/>
            <person name="Mollenhauer M.U."/>
            <person name="Montooth K."/>
            <person name="Mount S.M."/>
            <person name="Mu X."/>
            <person name="Myers E."/>
            <person name="Negre B."/>
            <person name="Newfeld S."/>
            <person name="Nielsen R."/>
            <person name="Noor M.A."/>
            <person name="O'Grady P."/>
            <person name="Pachter L."/>
            <person name="Papaceit M."/>
            <person name="Parisi M.J."/>
            <person name="Parisi M."/>
            <person name="Parts L."/>
            <person name="Pedersen J.S."/>
            <person name="Pesole G."/>
            <person name="Phillippy A.M."/>
            <person name="Ponting C.P."/>
            <person name="Pop M."/>
            <person name="Porcelli D."/>
            <person name="Powell J.R."/>
            <person name="Prohaska S."/>
            <person name="Pruitt K."/>
            <person name="Puig M."/>
            <person name="Quesneville H."/>
            <person name="Ram K.R."/>
            <person name="Rand D."/>
            <person name="Rasmussen M.D."/>
            <person name="Reed L.K."/>
            <person name="Reenan R."/>
            <person name="Reily A."/>
            <person name="Remington K.A."/>
            <person name="Rieger T.T."/>
            <person name="Ritchie M.G."/>
            <person name="Robin C."/>
            <person name="Rogers Y.H."/>
            <person name="Rohde C."/>
            <person name="Rozas J."/>
            <person name="Rubenfield M.J."/>
            <person name="Ruiz A."/>
            <person name="Russo S."/>
            <person name="Salzberg S.L."/>
            <person name="Sanchez-Gracia A."/>
            <person name="Saranga D.J."/>
            <person name="Sato H."/>
            <person name="Schaeffer S.W."/>
            <person name="Schatz M.C."/>
            <person name="Schlenke T."/>
            <person name="Schwartz R."/>
            <person name="Segarra C."/>
            <person name="Singh R.S."/>
            <person name="Sirot L."/>
            <person name="Sirota M."/>
            <person name="Sisneros N.B."/>
            <person name="Smith C.D."/>
            <person name="Smith T.F."/>
            <person name="Spieth J."/>
            <person name="Stage D.E."/>
            <person name="Stark A."/>
            <person name="Stephan W."/>
            <person name="Strausberg R.L."/>
            <person name="Strempel S."/>
            <person name="Sturgill D."/>
            <person name="Sutton G."/>
            <person name="Sutton G.G."/>
            <person name="Tao W."/>
            <person name="Teichmann S."/>
            <person name="Tobari Y.N."/>
            <person name="Tomimura Y."/>
            <person name="Tsolas J.M."/>
            <person name="Valente V.L."/>
            <person name="Venter E."/>
            <person name="Venter J.C."/>
            <person name="Vicario S."/>
            <person name="Vieira F.G."/>
            <person name="Vilella A.J."/>
            <person name="Villasante A."/>
            <person name="Walenz B."/>
            <person name="Wang J."/>
            <person name="Wasserman M."/>
            <person name="Watts T."/>
            <person name="Wilson D."/>
            <person name="Wilson R.K."/>
            <person name="Wing R.A."/>
            <person name="Wolfner M.F."/>
            <person name="Wong A."/>
            <person name="Wong G.K."/>
            <person name="Wu C.I."/>
            <person name="Wu G."/>
            <person name="Yamamoto D."/>
            <person name="Yang H.P."/>
            <person name="Yang S.P."/>
            <person name="Yorke J.A."/>
            <person name="Yoshida K."/>
            <person name="Zdobnov E."/>
            <person name="Zhang P."/>
            <person name="Zhang Y."/>
            <person name="Zimin A.V."/>
            <person name="Baldwin J."/>
            <person name="Abdouelleil A."/>
            <person name="Abdulkadir J."/>
            <person name="Abebe A."/>
            <person name="Abera B."/>
            <person name="Abreu J."/>
            <person name="Acer S.C."/>
            <person name="Aftuck L."/>
            <person name="Alexander A."/>
            <person name="An P."/>
            <person name="Anderson E."/>
            <person name="Anderson S."/>
            <person name="Arachi H."/>
            <person name="Azer M."/>
            <person name="Bachantsang P."/>
            <person name="Barry A."/>
            <person name="Bayul T."/>
            <person name="Berlin A."/>
            <person name="Bessette D."/>
            <person name="Bloom T."/>
            <person name="Blye J."/>
            <person name="Boguslavskiy L."/>
            <person name="Bonnet C."/>
            <person name="Boukhgalter B."/>
            <person name="Bourzgui I."/>
            <person name="Brown A."/>
            <person name="Cahill P."/>
            <person name="Channer S."/>
            <person name="Cheshatsang Y."/>
            <person name="Chuda L."/>
            <person name="Citroen M."/>
            <person name="Collymore A."/>
            <person name="Cooke P."/>
            <person name="Costello M."/>
            <person name="D'Aco K."/>
            <person name="Daza R."/>
            <person name="De Haan G."/>
            <person name="DeGray S."/>
            <person name="DeMaso C."/>
            <person name="Dhargay N."/>
            <person name="Dooley K."/>
            <person name="Dooley E."/>
            <person name="Doricent M."/>
            <person name="Dorje P."/>
            <person name="Dorjee K."/>
            <person name="Dupes A."/>
            <person name="Elong R."/>
            <person name="Falk J."/>
            <person name="Farina A."/>
            <person name="Faro S."/>
            <person name="Ferguson D."/>
            <person name="Fisher S."/>
            <person name="Foley C.D."/>
            <person name="Franke A."/>
            <person name="Friedrich D."/>
            <person name="Gadbois L."/>
            <person name="Gearin G."/>
            <person name="Gearin C.R."/>
            <person name="Giannoukos G."/>
            <person name="Goode T."/>
            <person name="Graham J."/>
            <person name="Grandbois E."/>
            <person name="Grewal S."/>
            <person name="Gyaltsen K."/>
            <person name="Hafez N."/>
            <person name="Hagos B."/>
            <person name="Hall J."/>
            <person name="Henson C."/>
            <person name="Hollinger A."/>
            <person name="Honan T."/>
            <person name="Huard M.D."/>
            <person name="Hughes L."/>
            <person name="Hurhula B."/>
            <person name="Husby M.E."/>
            <person name="Kamat A."/>
            <person name="Kanga B."/>
            <person name="Kashin S."/>
            <person name="Khazanovich D."/>
            <person name="Kisner P."/>
            <person name="Lance K."/>
            <person name="Lara M."/>
            <person name="Lee W."/>
            <person name="Lennon N."/>
            <person name="Letendre F."/>
            <person name="LeVine R."/>
            <person name="Lipovsky A."/>
            <person name="Liu X."/>
            <person name="Liu J."/>
            <person name="Liu S."/>
            <person name="Lokyitsang T."/>
            <person name="Lokyitsang Y."/>
            <person name="Lubonja R."/>
            <person name="Lui A."/>
            <person name="MacDonald P."/>
            <person name="Magnisalis V."/>
            <person name="Maru K."/>
            <person name="Matthews C."/>
            <person name="McCusker W."/>
            <person name="McDonough S."/>
            <person name="Mehta T."/>
            <person name="Meldrim J."/>
            <person name="Meneus L."/>
            <person name="Mihai O."/>
            <person name="Mihalev A."/>
            <person name="Mihova T."/>
            <person name="Mittelman R."/>
            <person name="Mlenga V."/>
            <person name="Montmayeur A."/>
            <person name="Mulrain L."/>
            <person name="Navidi A."/>
            <person name="Naylor J."/>
            <person name="Negash T."/>
            <person name="Nguyen T."/>
            <person name="Nguyen N."/>
            <person name="Nicol R."/>
            <person name="Norbu C."/>
            <person name="Norbu N."/>
            <person name="Novod N."/>
            <person name="O'Neill B."/>
            <person name="Osman S."/>
            <person name="Markiewicz E."/>
            <person name="Oyono O.L."/>
            <person name="Patti C."/>
            <person name="Phunkhang P."/>
            <person name="Pierre F."/>
            <person name="Priest M."/>
            <person name="Raghuraman S."/>
            <person name="Rege F."/>
            <person name="Reyes R."/>
            <person name="Rise C."/>
            <person name="Rogov P."/>
            <person name="Ross K."/>
            <person name="Ryan E."/>
            <person name="Settipalli S."/>
            <person name="Shea T."/>
            <person name="Sherpa N."/>
            <person name="Shi L."/>
            <person name="Shih D."/>
            <person name="Sparrow T."/>
            <person name="Spaulding J."/>
            <person name="Stalker J."/>
            <person name="Stange-Thomann N."/>
            <person name="Stavropoulos S."/>
            <person name="Stone C."/>
            <person name="Strader C."/>
            <person name="Tesfaye S."/>
            <person name="Thomson T."/>
            <person name="Thoulutsang Y."/>
            <person name="Thoulutsang D."/>
            <person name="Topham K."/>
            <person name="Topping I."/>
            <person name="Tsamla T."/>
            <person name="Vassiliev H."/>
            <person name="Vo A."/>
            <person name="Wangchuk T."/>
            <person name="Wangdi T."/>
            <person name="Weiand M."/>
            <person name="Wilkinson J."/>
            <person name="Wilson A."/>
            <person name="Yadav S."/>
            <person name="Young G."/>
            <person name="Yu Q."/>
            <person name="Zembek L."/>
            <person name="Zhong D."/>
            <person name="Zimmer A."/>
            <person name="Zwirko Z."/>
            <person name="Jaffe D.B."/>
            <person name="Alvarez P."/>
            <person name="Brockman W."/>
            <person name="Butler J."/>
            <person name="Chin C."/>
            <person name="Gnerre S."/>
            <person name="Grabherr M."/>
            <person name="Kleber M."/>
            <person name="Mauceli E."/>
            <person name="MacCallum I."/>
        </authorList>
    </citation>
    <scope>NUCLEOTIDE SEQUENCE [LARGE SCALE GENOMIC DNA]</scope>
    <source>
        <strain evidence="6">Tucson 14030-0811.24</strain>
    </source>
</reference>
<dbReference type="EMBL" id="CH963925">
    <property type="protein sequence ID" value="EDW78364.1"/>
    <property type="molecule type" value="Genomic_DNA"/>
</dbReference>
<dbReference type="Proteomes" id="UP000007798">
    <property type="component" value="Unassembled WGS sequence"/>
</dbReference>
<dbReference type="InterPro" id="IPR036882">
    <property type="entry name" value="Alba-like_dom_sf"/>
</dbReference>
<dbReference type="eggNOG" id="KOG3631">
    <property type="taxonomic scope" value="Eukaryota"/>
</dbReference>
<dbReference type="OrthoDB" id="416729at2759"/>
<gene>
    <name evidence="5" type="primary">Dwil\GK16388</name>
    <name evidence="5" type="ORF">Dwil_GK16388</name>
</gene>
<dbReference type="HOGENOM" id="CLU_130587_1_0_1"/>
<dbReference type="GO" id="GO:0005655">
    <property type="term" value="C:nucleolar ribonuclease P complex"/>
    <property type="evidence" value="ECO:0007669"/>
    <property type="project" value="InterPro"/>
</dbReference>
<evidence type="ECO:0000256" key="3">
    <source>
        <dbReference type="ARBA" id="ARBA00023242"/>
    </source>
</evidence>
<feature type="compositionally biased region" description="Low complexity" evidence="4">
    <location>
        <begin position="182"/>
        <end position="195"/>
    </location>
</feature>
<dbReference type="InterPro" id="IPR014612">
    <property type="entry name" value="Pop7/Rpp20"/>
</dbReference>
<evidence type="ECO:0000256" key="1">
    <source>
        <dbReference type="ARBA" id="ARBA00004604"/>
    </source>
</evidence>
<feature type="region of interest" description="Disordered" evidence="4">
    <location>
        <begin position="1"/>
        <end position="43"/>
    </location>
</feature>
<evidence type="ECO:0000313" key="5">
    <source>
        <dbReference type="EMBL" id="EDW78364.1"/>
    </source>
</evidence>
<keyword evidence="2" id="KW-0819">tRNA processing</keyword>
<dbReference type="PhylomeDB" id="B4N1X5"/>
<dbReference type="GO" id="GO:0004526">
    <property type="term" value="F:ribonuclease P activity"/>
    <property type="evidence" value="ECO:0007669"/>
    <property type="project" value="UniProtKB-EC"/>
</dbReference>
<evidence type="ECO:0000256" key="2">
    <source>
        <dbReference type="ARBA" id="ARBA00022694"/>
    </source>
</evidence>